<keyword evidence="1" id="KW-0433">Leucine-rich repeat</keyword>
<dbReference type="SMART" id="SM00364">
    <property type="entry name" value="LRR_BAC"/>
    <property type="match status" value="6"/>
</dbReference>
<dbReference type="InterPro" id="IPR001611">
    <property type="entry name" value="Leu-rich_rpt"/>
</dbReference>
<sequence length="281" mass="32341">MGNTIRATIAFIPSKKCQKFLIGDLEEMPLDKMVDVSGSQLRRFPVQICSFTRLVKLYLSDNKLRSLPQELKQLQSLQILALDFNGFRELPIVVCSLKQLSILYLGNNRLHALPWELSLLKELKTLWIETNYFSDFPDVICELRSLKTLHVGCNQLRCLPKELNRLEDLSSIWLSGNLFSEFPEVLLEMHFLDVIDVDRNRIRRFPSLAHLKGLKLVIYDHNPCVNAPAVAEGVRRVGRWATNTEEIKEENNKQKQTGEPLTETKEPQIESQTEPDQDAII</sequence>
<dbReference type="PROSITE" id="PS51450">
    <property type="entry name" value="LRR"/>
    <property type="match status" value="1"/>
</dbReference>
<dbReference type="SMART" id="SM00369">
    <property type="entry name" value="LRR_TYP"/>
    <property type="match status" value="5"/>
</dbReference>
<comment type="caution">
    <text evidence="4">The sequence shown here is derived from an EMBL/GenBank/DDBJ whole genome shotgun (WGS) entry which is preliminary data.</text>
</comment>
<dbReference type="InterPro" id="IPR003591">
    <property type="entry name" value="Leu-rich_rpt_typical-subtyp"/>
</dbReference>
<keyword evidence="2" id="KW-0677">Repeat</keyword>
<dbReference type="InterPro" id="IPR050216">
    <property type="entry name" value="LRR_domain-containing"/>
</dbReference>
<dbReference type="PANTHER" id="PTHR48051:SF51">
    <property type="entry name" value="LEUCINE-RICH REPEAT-CONTAINING PROTEIN 10B"/>
    <property type="match status" value="1"/>
</dbReference>
<dbReference type="EMBL" id="JAAWVQ010176856">
    <property type="protein sequence ID" value="MBN3288593.1"/>
    <property type="molecule type" value="Genomic_DNA"/>
</dbReference>
<dbReference type="Gene3D" id="3.80.10.10">
    <property type="entry name" value="Ribonuclease Inhibitor"/>
    <property type="match status" value="2"/>
</dbReference>
<name>A0ABS2YQ52_POLSP</name>
<feature type="non-terminal residue" evidence="4">
    <location>
        <position position="281"/>
    </location>
</feature>
<dbReference type="SUPFAM" id="SSF52058">
    <property type="entry name" value="L domain-like"/>
    <property type="match status" value="1"/>
</dbReference>
<proteinExistence type="predicted"/>
<evidence type="ECO:0000256" key="1">
    <source>
        <dbReference type="ARBA" id="ARBA00022614"/>
    </source>
</evidence>
<gene>
    <name evidence="4" type="primary">Lrrc10_1</name>
    <name evidence="4" type="ORF">GTO93_0014191</name>
</gene>
<protein>
    <submittedName>
        <fullName evidence="4">LRC10 protein</fullName>
    </submittedName>
</protein>
<evidence type="ECO:0000256" key="2">
    <source>
        <dbReference type="ARBA" id="ARBA00022737"/>
    </source>
</evidence>
<feature type="non-terminal residue" evidence="4">
    <location>
        <position position="1"/>
    </location>
</feature>
<reference evidence="4" key="1">
    <citation type="journal article" date="2021" name="Cell">
        <title>Tracing the genetic footprints of vertebrate landing in non-teleost ray-finned fishes.</title>
        <authorList>
            <person name="Bi X."/>
            <person name="Wang K."/>
            <person name="Yang L."/>
            <person name="Pan H."/>
            <person name="Jiang H."/>
            <person name="Wei Q."/>
            <person name="Fang M."/>
            <person name="Yu H."/>
            <person name="Zhu C."/>
            <person name="Cai Y."/>
            <person name="He Y."/>
            <person name="Gan X."/>
            <person name="Zeng H."/>
            <person name="Yu D."/>
            <person name="Zhu Y."/>
            <person name="Jiang H."/>
            <person name="Qiu Q."/>
            <person name="Yang H."/>
            <person name="Zhang Y.E."/>
            <person name="Wang W."/>
            <person name="Zhu M."/>
            <person name="He S."/>
            <person name="Zhang G."/>
        </authorList>
    </citation>
    <scope>NUCLEOTIDE SEQUENCE</scope>
    <source>
        <strain evidence="4">Pddl_001</strain>
    </source>
</reference>
<keyword evidence="5" id="KW-1185">Reference proteome</keyword>
<feature type="region of interest" description="Disordered" evidence="3">
    <location>
        <begin position="245"/>
        <end position="281"/>
    </location>
</feature>
<dbReference type="Pfam" id="PF00560">
    <property type="entry name" value="LRR_1"/>
    <property type="match status" value="1"/>
</dbReference>
<evidence type="ECO:0000256" key="3">
    <source>
        <dbReference type="SAM" id="MobiDB-lite"/>
    </source>
</evidence>
<evidence type="ECO:0000313" key="5">
    <source>
        <dbReference type="Proteomes" id="UP001166093"/>
    </source>
</evidence>
<accession>A0ABS2YQ52</accession>
<dbReference type="Proteomes" id="UP001166093">
    <property type="component" value="Unassembled WGS sequence"/>
</dbReference>
<organism evidence="4 5">
    <name type="scientific">Polyodon spathula</name>
    <name type="common">North American paddlefish</name>
    <name type="synonym">Squalus spathula</name>
    <dbReference type="NCBI Taxonomy" id="7913"/>
    <lineage>
        <taxon>Eukaryota</taxon>
        <taxon>Metazoa</taxon>
        <taxon>Chordata</taxon>
        <taxon>Craniata</taxon>
        <taxon>Vertebrata</taxon>
        <taxon>Euteleostomi</taxon>
        <taxon>Actinopterygii</taxon>
        <taxon>Chondrostei</taxon>
        <taxon>Acipenseriformes</taxon>
        <taxon>Polyodontidae</taxon>
        <taxon>Polyodon</taxon>
    </lineage>
</organism>
<dbReference type="PANTHER" id="PTHR48051">
    <property type="match status" value="1"/>
</dbReference>
<evidence type="ECO:0000313" key="4">
    <source>
        <dbReference type="EMBL" id="MBN3288593.1"/>
    </source>
</evidence>
<dbReference type="InterPro" id="IPR032675">
    <property type="entry name" value="LRR_dom_sf"/>
</dbReference>